<evidence type="ECO:0000259" key="4">
    <source>
        <dbReference type="Pfam" id="PF24055"/>
    </source>
</evidence>
<feature type="compositionally biased region" description="Low complexity" evidence="3">
    <location>
        <begin position="260"/>
        <end position="272"/>
    </location>
</feature>
<dbReference type="GO" id="GO:0003887">
    <property type="term" value="F:DNA-directed DNA polymerase activity"/>
    <property type="evidence" value="ECO:0007669"/>
    <property type="project" value="UniProtKB-EC"/>
</dbReference>
<accession>A0A915D9L7</accession>
<dbReference type="InterPro" id="IPR056435">
    <property type="entry name" value="DPOD/Z_N"/>
</dbReference>
<name>A0A915D9L7_9BILA</name>
<reference evidence="6" key="1">
    <citation type="submission" date="2022-11" db="UniProtKB">
        <authorList>
            <consortium name="WormBaseParasite"/>
        </authorList>
    </citation>
    <scope>IDENTIFICATION</scope>
</reference>
<feature type="region of interest" description="Disordered" evidence="3">
    <location>
        <begin position="255"/>
        <end position="290"/>
    </location>
</feature>
<dbReference type="PANTHER" id="PTHR10322:SF23">
    <property type="entry name" value="DNA POLYMERASE DELTA CATALYTIC SUBUNIT"/>
    <property type="match status" value="1"/>
</dbReference>
<dbReference type="WBParaSite" id="jg17584.1">
    <property type="protein sequence ID" value="jg17584.1"/>
    <property type="gene ID" value="jg17584"/>
</dbReference>
<feature type="compositionally biased region" description="Basic and acidic residues" evidence="3">
    <location>
        <begin position="281"/>
        <end position="290"/>
    </location>
</feature>
<dbReference type="GO" id="GO:0006287">
    <property type="term" value="P:base-excision repair, gap-filling"/>
    <property type="evidence" value="ECO:0007669"/>
    <property type="project" value="TreeGrafter"/>
</dbReference>
<dbReference type="InterPro" id="IPR012337">
    <property type="entry name" value="RNaseH-like_sf"/>
</dbReference>
<organism evidence="5 6">
    <name type="scientific">Ditylenchus dipsaci</name>
    <dbReference type="NCBI Taxonomy" id="166011"/>
    <lineage>
        <taxon>Eukaryota</taxon>
        <taxon>Metazoa</taxon>
        <taxon>Ecdysozoa</taxon>
        <taxon>Nematoda</taxon>
        <taxon>Chromadorea</taxon>
        <taxon>Rhabditida</taxon>
        <taxon>Tylenchina</taxon>
        <taxon>Tylenchomorpha</taxon>
        <taxon>Sphaerularioidea</taxon>
        <taxon>Anguinidae</taxon>
        <taxon>Anguininae</taxon>
        <taxon>Ditylenchus</taxon>
    </lineage>
</organism>
<dbReference type="GO" id="GO:0043625">
    <property type="term" value="C:delta DNA polymerase complex"/>
    <property type="evidence" value="ECO:0007669"/>
    <property type="project" value="TreeGrafter"/>
</dbReference>
<evidence type="ECO:0000256" key="1">
    <source>
        <dbReference type="ARBA" id="ARBA00042791"/>
    </source>
</evidence>
<feature type="domain" description="DNA polymerase delta/zeta catalytic subunit N-terminal" evidence="4">
    <location>
        <begin position="371"/>
        <end position="427"/>
    </location>
</feature>
<comment type="catalytic activity">
    <reaction evidence="2">
        <text>DNA(n) + a 2'-deoxyribonucleoside 5'-triphosphate = DNA(n+1) + diphosphate</text>
        <dbReference type="Rhea" id="RHEA:22508"/>
        <dbReference type="Rhea" id="RHEA-COMP:17339"/>
        <dbReference type="Rhea" id="RHEA-COMP:17340"/>
        <dbReference type="ChEBI" id="CHEBI:33019"/>
        <dbReference type="ChEBI" id="CHEBI:61560"/>
        <dbReference type="ChEBI" id="CHEBI:173112"/>
        <dbReference type="EC" id="2.7.7.7"/>
    </reaction>
</comment>
<dbReference type="PANTHER" id="PTHR10322">
    <property type="entry name" value="DNA POLYMERASE CATALYTIC SUBUNIT"/>
    <property type="match status" value="1"/>
</dbReference>
<sequence>MAPLPPEIIAEITQFFTTIQCLRLLICSKVVFCVAWRRLKNLNFSLETGKKSLHDACGQLVFNSPSATADTYSAAVQLLVTCNVQLLRGPALRNRINPVPGNSDPFVIFGQAVQRDLQIGAGTWMWPDSDATDVLHAFADLCRNQNATGFDFHMIARVIMDLIWKKVGWEGGGGGKGRARKLTCKCEGLICFFGVTQAGNSICGNVRGYRPYFYIKKMAPLPAKRSSNQPPAVAKKRKNAYEPEIKRKFESKPAQLDFDSQGSISSVQSSNSDFKGARQAGAEEKWPRSEPELNLKNTCSSAIPFQLMDLDYIMDKCEVVVRFFGVTQAANSICANVRCYRHYLSRNADEPEIKGKFESKLAQLDFDSQVLDKLMQASSHASILGVPSYTQKLVTDIEMVKGSSLYGYSLAESTLFLKIYLVSPRVVSSCCKALPSIAKNTLVRLMADYDIVGCGWVEMPAEKDDHLSPSKKQSLCQFETDSMIFDLHNFIADLHKGSAKDRH</sequence>
<dbReference type="Pfam" id="PF24055">
    <property type="entry name" value="POL3_N"/>
    <property type="match status" value="1"/>
</dbReference>
<evidence type="ECO:0000313" key="6">
    <source>
        <dbReference type="WBParaSite" id="jg17584.1"/>
    </source>
</evidence>
<dbReference type="Gene3D" id="3.30.342.10">
    <property type="entry name" value="DNA Polymerase, chain B, domain 1"/>
    <property type="match status" value="2"/>
</dbReference>
<dbReference type="AlphaFoldDB" id="A0A915D9L7"/>
<dbReference type="SUPFAM" id="SSF53098">
    <property type="entry name" value="Ribonuclease H-like"/>
    <property type="match status" value="1"/>
</dbReference>
<evidence type="ECO:0000256" key="3">
    <source>
        <dbReference type="SAM" id="MobiDB-lite"/>
    </source>
</evidence>
<dbReference type="GO" id="GO:0006297">
    <property type="term" value="P:nucleotide-excision repair, DNA gap filling"/>
    <property type="evidence" value="ECO:0007669"/>
    <property type="project" value="TreeGrafter"/>
</dbReference>
<dbReference type="Proteomes" id="UP000887574">
    <property type="component" value="Unplaced"/>
</dbReference>
<dbReference type="GO" id="GO:0008296">
    <property type="term" value="F:3'-5'-DNA exonuclease activity"/>
    <property type="evidence" value="ECO:0007669"/>
    <property type="project" value="TreeGrafter"/>
</dbReference>
<evidence type="ECO:0000256" key="2">
    <source>
        <dbReference type="ARBA" id="ARBA00049244"/>
    </source>
</evidence>
<proteinExistence type="predicted"/>
<evidence type="ECO:0000313" key="5">
    <source>
        <dbReference type="Proteomes" id="UP000887574"/>
    </source>
</evidence>
<protein>
    <recommendedName>
        <fullName evidence="1">3'-5' exodeoxyribonuclease</fullName>
    </recommendedName>
</protein>
<dbReference type="GO" id="GO:0045004">
    <property type="term" value="P:DNA replication proofreading"/>
    <property type="evidence" value="ECO:0007669"/>
    <property type="project" value="TreeGrafter"/>
</dbReference>
<dbReference type="InterPro" id="IPR050240">
    <property type="entry name" value="DNA_pol_type-B"/>
</dbReference>
<keyword evidence="5" id="KW-1185">Reference proteome</keyword>